<keyword evidence="10" id="KW-1185">Reference proteome</keyword>
<evidence type="ECO:0000256" key="6">
    <source>
        <dbReference type="ARBA" id="ARBA00022989"/>
    </source>
</evidence>
<evidence type="ECO:0000256" key="5">
    <source>
        <dbReference type="ARBA" id="ARBA00022692"/>
    </source>
</evidence>
<comment type="similarity">
    <text evidence="2 8">Belongs to the 4-toluene sulfonate uptake permease (TSUP) (TC 2.A.102) family.</text>
</comment>
<gene>
    <name evidence="9" type="ORF">ACFQDO_17415</name>
</gene>
<organism evidence="9 10">
    <name type="scientific">Angustibacter luteus</name>
    <dbReference type="NCBI Taxonomy" id="658456"/>
    <lineage>
        <taxon>Bacteria</taxon>
        <taxon>Bacillati</taxon>
        <taxon>Actinomycetota</taxon>
        <taxon>Actinomycetes</taxon>
        <taxon>Kineosporiales</taxon>
        <taxon>Kineosporiaceae</taxon>
    </lineage>
</organism>
<dbReference type="EMBL" id="JBHSRD010000008">
    <property type="protein sequence ID" value="MFC6008915.1"/>
    <property type="molecule type" value="Genomic_DNA"/>
</dbReference>
<proteinExistence type="inferred from homology"/>
<evidence type="ECO:0000256" key="8">
    <source>
        <dbReference type="RuleBase" id="RU363041"/>
    </source>
</evidence>
<keyword evidence="6 8" id="KW-1133">Transmembrane helix</keyword>
<evidence type="ECO:0000256" key="7">
    <source>
        <dbReference type="ARBA" id="ARBA00023136"/>
    </source>
</evidence>
<reference evidence="10" key="1">
    <citation type="journal article" date="2019" name="Int. J. Syst. Evol. Microbiol.">
        <title>The Global Catalogue of Microorganisms (GCM) 10K type strain sequencing project: providing services to taxonomists for standard genome sequencing and annotation.</title>
        <authorList>
            <consortium name="The Broad Institute Genomics Platform"/>
            <consortium name="The Broad Institute Genome Sequencing Center for Infectious Disease"/>
            <person name="Wu L."/>
            <person name="Ma J."/>
        </authorList>
    </citation>
    <scope>NUCLEOTIDE SEQUENCE [LARGE SCALE GENOMIC DNA]</scope>
    <source>
        <strain evidence="10">KACC 14249</strain>
    </source>
</reference>
<dbReference type="PANTHER" id="PTHR30269:SF23">
    <property type="entry name" value="MEMBRANE TRANSPORTER PROTEIN YDHB-RELATED"/>
    <property type="match status" value="1"/>
</dbReference>
<accession>A0ABW1JID9</accession>
<evidence type="ECO:0000256" key="2">
    <source>
        <dbReference type="ARBA" id="ARBA00009142"/>
    </source>
</evidence>
<dbReference type="Pfam" id="PF01925">
    <property type="entry name" value="TauE"/>
    <property type="match status" value="1"/>
</dbReference>
<feature type="transmembrane region" description="Helical" evidence="8">
    <location>
        <begin position="77"/>
        <end position="93"/>
    </location>
</feature>
<feature type="transmembrane region" description="Helical" evidence="8">
    <location>
        <begin position="171"/>
        <end position="189"/>
    </location>
</feature>
<evidence type="ECO:0000313" key="9">
    <source>
        <dbReference type="EMBL" id="MFC6008915.1"/>
    </source>
</evidence>
<sequence>MTGISADAWVLLALAAVLIGFAKTAIGGLASVSVAVFALVLPTRESTATILLLLLVGDVIAVSHYRRDCDFGLLRRLIPAVIPGLLLGTLVLARVDDVVLRRLIGAILLLLLALQLLISARDRHQTQARTWSTAATAGVGAVAGFTTMVANAGGPVMTLYLLSQKVDKMRFLGTIAWFFFCLNLCKLPFSAGLGLINRSTLVTAAVLAPGVVLGAGVGVVTARRLRQQTFDRVVLVASVLSAIPLLLP</sequence>
<keyword evidence="7 8" id="KW-0472">Membrane</keyword>
<feature type="transmembrane region" description="Helical" evidence="8">
    <location>
        <begin position="201"/>
        <end position="222"/>
    </location>
</feature>
<protein>
    <recommendedName>
        <fullName evidence="8">Probable membrane transporter protein</fullName>
    </recommendedName>
</protein>
<dbReference type="Proteomes" id="UP001596189">
    <property type="component" value="Unassembled WGS sequence"/>
</dbReference>
<comment type="subcellular location">
    <subcellularLocation>
        <location evidence="1 8">Cell membrane</location>
        <topology evidence="1 8">Multi-pass membrane protein</topology>
    </subcellularLocation>
</comment>
<evidence type="ECO:0000256" key="3">
    <source>
        <dbReference type="ARBA" id="ARBA00022448"/>
    </source>
</evidence>
<dbReference type="RefSeq" id="WP_345717934.1">
    <property type="nucleotide sequence ID" value="NZ_BAABFP010000007.1"/>
</dbReference>
<keyword evidence="5 8" id="KW-0812">Transmembrane</keyword>
<comment type="caution">
    <text evidence="9">The sequence shown here is derived from an EMBL/GenBank/DDBJ whole genome shotgun (WGS) entry which is preliminary data.</text>
</comment>
<evidence type="ECO:0000256" key="4">
    <source>
        <dbReference type="ARBA" id="ARBA00022475"/>
    </source>
</evidence>
<dbReference type="InterPro" id="IPR052017">
    <property type="entry name" value="TSUP"/>
</dbReference>
<dbReference type="InterPro" id="IPR002781">
    <property type="entry name" value="TM_pro_TauE-like"/>
</dbReference>
<feature type="transmembrane region" description="Helical" evidence="8">
    <location>
        <begin position="48"/>
        <end position="65"/>
    </location>
</feature>
<name>A0ABW1JID9_9ACTN</name>
<evidence type="ECO:0000256" key="1">
    <source>
        <dbReference type="ARBA" id="ARBA00004651"/>
    </source>
</evidence>
<dbReference type="PANTHER" id="PTHR30269">
    <property type="entry name" value="TRANSMEMBRANE PROTEIN YFCA"/>
    <property type="match status" value="1"/>
</dbReference>
<keyword evidence="3" id="KW-0813">Transport</keyword>
<evidence type="ECO:0000313" key="10">
    <source>
        <dbReference type="Proteomes" id="UP001596189"/>
    </source>
</evidence>
<keyword evidence="4 8" id="KW-1003">Cell membrane</keyword>
<feature type="transmembrane region" description="Helical" evidence="8">
    <location>
        <begin position="99"/>
        <end position="120"/>
    </location>
</feature>